<dbReference type="Pfam" id="PF10673">
    <property type="entry name" value="DUF2487"/>
    <property type="match status" value="1"/>
</dbReference>
<name>A0A4R2P9C9_9BACL</name>
<sequence length="154" mass="18249">MKWCTKDIILFNKEKEFVDTVVVPLVPISWDKNMTATVREGEHITILAREIEHQLMGRMVEAPPFTYLKSESMEERMKRLKLWEKNIKESGIGYIFYLTSDVDWNQKNHNMLDMIWLPAVPLEHMEGKARDAYLDETVQDILKVITESWQQFSE</sequence>
<accession>A0A4R2P9C9</accession>
<dbReference type="EMBL" id="SLXK01000002">
    <property type="protein sequence ID" value="TCP31629.1"/>
    <property type="molecule type" value="Genomic_DNA"/>
</dbReference>
<dbReference type="RefSeq" id="WP_165886810.1">
    <property type="nucleotide sequence ID" value="NZ_SLXK01000002.1"/>
</dbReference>
<reference evidence="1 2" key="1">
    <citation type="submission" date="2019-03" db="EMBL/GenBank/DDBJ databases">
        <title>Genomic Encyclopedia of Type Strains, Phase IV (KMG-IV): sequencing the most valuable type-strain genomes for metagenomic binning, comparative biology and taxonomic classification.</title>
        <authorList>
            <person name="Goeker M."/>
        </authorList>
    </citation>
    <scope>NUCLEOTIDE SEQUENCE [LARGE SCALE GENOMIC DNA]</scope>
    <source>
        <strain evidence="1 2">DSM 19377</strain>
    </source>
</reference>
<keyword evidence="2" id="KW-1185">Reference proteome</keyword>
<evidence type="ECO:0000313" key="1">
    <source>
        <dbReference type="EMBL" id="TCP31629.1"/>
    </source>
</evidence>
<dbReference type="Proteomes" id="UP000295416">
    <property type="component" value="Unassembled WGS sequence"/>
</dbReference>
<protein>
    <submittedName>
        <fullName evidence="1">Uncharacterized protein DUF2487</fullName>
    </submittedName>
</protein>
<comment type="caution">
    <text evidence="1">The sequence shown here is derived from an EMBL/GenBank/DDBJ whole genome shotgun (WGS) entry which is preliminary data.</text>
</comment>
<dbReference type="InterPro" id="IPR019615">
    <property type="entry name" value="DUF2487"/>
</dbReference>
<evidence type="ECO:0000313" key="2">
    <source>
        <dbReference type="Proteomes" id="UP000295416"/>
    </source>
</evidence>
<organism evidence="1 2">
    <name type="scientific">Scopulibacillus darangshiensis</name>
    <dbReference type="NCBI Taxonomy" id="442528"/>
    <lineage>
        <taxon>Bacteria</taxon>
        <taxon>Bacillati</taxon>
        <taxon>Bacillota</taxon>
        <taxon>Bacilli</taxon>
        <taxon>Bacillales</taxon>
        <taxon>Sporolactobacillaceae</taxon>
        <taxon>Scopulibacillus</taxon>
    </lineage>
</organism>
<proteinExistence type="predicted"/>
<gene>
    <name evidence="1" type="ORF">EV207_102119</name>
</gene>
<dbReference type="AlphaFoldDB" id="A0A4R2P9C9"/>